<keyword evidence="2" id="KW-0328">Glycosyltransferase</keyword>
<evidence type="ECO:0000259" key="4">
    <source>
        <dbReference type="Pfam" id="PF10111"/>
    </source>
</evidence>
<keyword evidence="6" id="KW-1185">Reference proteome</keyword>
<keyword evidence="3" id="KW-0808">Transferase</keyword>
<dbReference type="InterPro" id="IPR029044">
    <property type="entry name" value="Nucleotide-diphossugar_trans"/>
</dbReference>
<protein>
    <submittedName>
        <fullName evidence="5">GT2 family glycosyltransferase</fullName>
    </submittedName>
</protein>
<evidence type="ECO:0000256" key="2">
    <source>
        <dbReference type="ARBA" id="ARBA00022676"/>
    </source>
</evidence>
<dbReference type="Gene3D" id="3.90.550.10">
    <property type="entry name" value="Spore Coat Polysaccharide Biosynthesis Protein SpsA, Chain A"/>
    <property type="match status" value="1"/>
</dbReference>
<accession>A0A839SGS8</accession>
<evidence type="ECO:0000256" key="3">
    <source>
        <dbReference type="ARBA" id="ARBA00022679"/>
    </source>
</evidence>
<gene>
    <name evidence="5" type="ORF">FHS11_003935</name>
</gene>
<evidence type="ECO:0000256" key="1">
    <source>
        <dbReference type="ARBA" id="ARBA00006739"/>
    </source>
</evidence>
<comment type="similarity">
    <text evidence="1">Belongs to the glycosyltransferase 2 family.</text>
</comment>
<dbReference type="Proteomes" id="UP000539265">
    <property type="component" value="Unassembled WGS sequence"/>
</dbReference>
<dbReference type="EMBL" id="JACHWX010000013">
    <property type="protein sequence ID" value="MBB3057501.1"/>
    <property type="molecule type" value="Genomic_DNA"/>
</dbReference>
<name>A0A839SGS8_9SPHI</name>
<dbReference type="PANTHER" id="PTHR43179">
    <property type="entry name" value="RHAMNOSYLTRANSFERASE WBBL"/>
    <property type="match status" value="1"/>
</dbReference>
<evidence type="ECO:0000313" key="5">
    <source>
        <dbReference type="EMBL" id="MBB3057501.1"/>
    </source>
</evidence>
<dbReference type="GO" id="GO:0016757">
    <property type="term" value="F:glycosyltransferase activity"/>
    <property type="evidence" value="ECO:0007669"/>
    <property type="project" value="UniProtKB-KW"/>
</dbReference>
<feature type="domain" description="Glycosyltransferase 2-like prokaryotic type" evidence="4">
    <location>
        <begin position="64"/>
        <end position="130"/>
    </location>
</feature>
<evidence type="ECO:0000313" key="6">
    <source>
        <dbReference type="Proteomes" id="UP000539265"/>
    </source>
</evidence>
<sequence length="190" mass="22403">MAQGEWLLFTDDDCLPTDRWISAYSNEIKSGAAKVLEGLTDAERPRKRFDEESPLNLHGGCLWSCNFAIEKKLFYEVGCFDEEFPFAAMEDLDFHRRVKSKEKIVFVPGAKVIHPWRIVKPFKGYKKWIFSNRYFMAKHNIKVDKSFRFLRIKILINQFFSSSALLVKYSFKGLGFFLEKIWFNVLMVFL</sequence>
<dbReference type="PANTHER" id="PTHR43179:SF12">
    <property type="entry name" value="GALACTOFURANOSYLTRANSFERASE GLFT2"/>
    <property type="match status" value="1"/>
</dbReference>
<dbReference type="InterPro" id="IPR019290">
    <property type="entry name" value="GlycosylTrfase-like_prok"/>
</dbReference>
<organism evidence="5 6">
    <name type="scientific">Mucilaginibacter gotjawali</name>
    <dbReference type="NCBI Taxonomy" id="1550579"/>
    <lineage>
        <taxon>Bacteria</taxon>
        <taxon>Pseudomonadati</taxon>
        <taxon>Bacteroidota</taxon>
        <taxon>Sphingobacteriia</taxon>
        <taxon>Sphingobacteriales</taxon>
        <taxon>Sphingobacteriaceae</taxon>
        <taxon>Mucilaginibacter</taxon>
    </lineage>
</organism>
<comment type="caution">
    <text evidence="5">The sequence shown here is derived from an EMBL/GenBank/DDBJ whole genome shotgun (WGS) entry which is preliminary data.</text>
</comment>
<dbReference type="Pfam" id="PF10111">
    <property type="entry name" value="Glyco_tranf_2_2"/>
    <property type="match status" value="1"/>
</dbReference>
<dbReference type="AlphaFoldDB" id="A0A839SGS8"/>
<reference evidence="5" key="1">
    <citation type="submission" date="2020-08" db="EMBL/GenBank/DDBJ databases">
        <title>Genomic Encyclopedia of Type Strains, Phase III (KMG-III): the genomes of soil and plant-associated and newly described type strains.</title>
        <authorList>
            <person name="Whitman W."/>
        </authorList>
    </citation>
    <scope>NUCLEOTIDE SEQUENCE [LARGE SCALE GENOMIC DNA]</scope>
    <source>
        <strain evidence="5">CECT 8628</strain>
    </source>
</reference>
<dbReference type="SUPFAM" id="SSF53448">
    <property type="entry name" value="Nucleotide-diphospho-sugar transferases"/>
    <property type="match status" value="1"/>
</dbReference>
<proteinExistence type="inferred from homology"/>